<dbReference type="EMBL" id="BQNB010019768">
    <property type="protein sequence ID" value="GJT88846.1"/>
    <property type="molecule type" value="Genomic_DNA"/>
</dbReference>
<evidence type="ECO:0000259" key="2">
    <source>
        <dbReference type="Pfam" id="PF05970"/>
    </source>
</evidence>
<dbReference type="Pfam" id="PF21530">
    <property type="entry name" value="Pif1_2B_dom"/>
    <property type="match status" value="1"/>
</dbReference>
<gene>
    <name evidence="4" type="ORF">Tco_1070563</name>
</gene>
<keyword evidence="1" id="KW-0227">DNA damage</keyword>
<comment type="similarity">
    <text evidence="1">Belongs to the helicase family.</text>
</comment>
<comment type="catalytic activity">
    <reaction evidence="1">
        <text>ATP + H2O = ADP + phosphate + H(+)</text>
        <dbReference type="Rhea" id="RHEA:13065"/>
        <dbReference type="ChEBI" id="CHEBI:15377"/>
        <dbReference type="ChEBI" id="CHEBI:15378"/>
        <dbReference type="ChEBI" id="CHEBI:30616"/>
        <dbReference type="ChEBI" id="CHEBI:43474"/>
        <dbReference type="ChEBI" id="CHEBI:456216"/>
        <dbReference type="EC" id="5.6.2.3"/>
    </reaction>
</comment>
<accession>A0ABQ5HLS6</accession>
<reference evidence="4" key="1">
    <citation type="journal article" date="2022" name="Int. J. Mol. Sci.">
        <title>Draft Genome of Tanacetum Coccineum: Genomic Comparison of Closely Related Tanacetum-Family Plants.</title>
        <authorList>
            <person name="Yamashiro T."/>
            <person name="Shiraishi A."/>
            <person name="Nakayama K."/>
            <person name="Satake H."/>
        </authorList>
    </citation>
    <scope>NUCLEOTIDE SEQUENCE</scope>
</reference>
<feature type="domain" description="DNA helicase Pif1-like DEAD-box helicase" evidence="2">
    <location>
        <begin position="84"/>
        <end position="122"/>
    </location>
</feature>
<keyword evidence="1" id="KW-0378">Hydrolase</keyword>
<evidence type="ECO:0000313" key="4">
    <source>
        <dbReference type="EMBL" id="GJT88846.1"/>
    </source>
</evidence>
<dbReference type="PANTHER" id="PTHR10492">
    <property type="match status" value="1"/>
</dbReference>
<comment type="caution">
    <text evidence="4">The sequence shown here is derived from an EMBL/GenBank/DDBJ whole genome shotgun (WGS) entry which is preliminary data.</text>
</comment>
<keyword evidence="5" id="KW-1185">Reference proteome</keyword>
<organism evidence="4 5">
    <name type="scientific">Tanacetum coccineum</name>
    <dbReference type="NCBI Taxonomy" id="301880"/>
    <lineage>
        <taxon>Eukaryota</taxon>
        <taxon>Viridiplantae</taxon>
        <taxon>Streptophyta</taxon>
        <taxon>Embryophyta</taxon>
        <taxon>Tracheophyta</taxon>
        <taxon>Spermatophyta</taxon>
        <taxon>Magnoliopsida</taxon>
        <taxon>eudicotyledons</taxon>
        <taxon>Gunneridae</taxon>
        <taxon>Pentapetalae</taxon>
        <taxon>asterids</taxon>
        <taxon>campanulids</taxon>
        <taxon>Asterales</taxon>
        <taxon>Asteraceae</taxon>
        <taxon>Asteroideae</taxon>
        <taxon>Anthemideae</taxon>
        <taxon>Anthemidinae</taxon>
        <taxon>Tanacetum</taxon>
    </lineage>
</organism>
<keyword evidence="1" id="KW-0547">Nucleotide-binding</keyword>
<dbReference type="EC" id="5.6.2.3" evidence="1"/>
<protein>
    <recommendedName>
        <fullName evidence="1">ATP-dependent DNA helicase</fullName>
        <ecNumber evidence="1">5.6.2.3</ecNumber>
    </recommendedName>
</protein>
<evidence type="ECO:0000313" key="5">
    <source>
        <dbReference type="Proteomes" id="UP001151760"/>
    </source>
</evidence>
<dbReference type="Proteomes" id="UP001151760">
    <property type="component" value="Unassembled WGS sequence"/>
</dbReference>
<sequence>MDNRLIREALNFDMNKSWIEHERLHPLLNPEQRLIYEQVIHSVHNQRVASSGGRTAHSRFIIPLELLENSTCGIKQNIHLAELMQILPVIPKGKRPDVVQACINRSELWKHCNIFTLTRMPAKAKDGEDKPTWIQIPKQFLIKSSSSPIENIVAETYPNFIERQYDDEYLKELAILTLRNDDVDEINNCMFNKLAEKSVTYNSADEIYKASTESLDQQQLYPTKFLNTLNFSGMPPHALCLKKELPIMLLRNVNPHKGTMQWNSVDHYSTRQIRNSCKNTYWISCGLQRAYTQNHNNIKPIKMALCFEKRQYPVKPCYAMTINKSQG</sequence>
<keyword evidence="1" id="KW-0233">DNA recombination</keyword>
<evidence type="ECO:0000259" key="3">
    <source>
        <dbReference type="Pfam" id="PF21530"/>
    </source>
</evidence>
<dbReference type="Pfam" id="PF05970">
    <property type="entry name" value="PIF1"/>
    <property type="match status" value="1"/>
</dbReference>
<dbReference type="SUPFAM" id="SSF52540">
    <property type="entry name" value="P-loop containing nucleoside triphosphate hydrolases"/>
    <property type="match status" value="1"/>
</dbReference>
<keyword evidence="1" id="KW-0347">Helicase</keyword>
<dbReference type="InterPro" id="IPR027417">
    <property type="entry name" value="P-loop_NTPase"/>
</dbReference>
<keyword evidence="1" id="KW-0234">DNA repair</keyword>
<proteinExistence type="inferred from homology"/>
<reference evidence="4" key="2">
    <citation type="submission" date="2022-01" db="EMBL/GenBank/DDBJ databases">
        <authorList>
            <person name="Yamashiro T."/>
            <person name="Shiraishi A."/>
            <person name="Satake H."/>
            <person name="Nakayama K."/>
        </authorList>
    </citation>
    <scope>NUCLEOTIDE SEQUENCE</scope>
</reference>
<feature type="domain" description="DNA helicase Pif1-like 2B" evidence="3">
    <location>
        <begin position="224"/>
        <end position="258"/>
    </location>
</feature>
<keyword evidence="1" id="KW-0067">ATP-binding</keyword>
<evidence type="ECO:0000256" key="1">
    <source>
        <dbReference type="RuleBase" id="RU363044"/>
    </source>
</evidence>
<dbReference type="InterPro" id="IPR049163">
    <property type="entry name" value="Pif1-like_2B_dom"/>
</dbReference>
<name>A0ABQ5HLS6_9ASTR</name>
<comment type="cofactor">
    <cofactor evidence="1">
        <name>Mg(2+)</name>
        <dbReference type="ChEBI" id="CHEBI:18420"/>
    </cofactor>
</comment>
<dbReference type="InterPro" id="IPR010285">
    <property type="entry name" value="DNA_helicase_pif1-like_DEAD"/>
</dbReference>
<dbReference type="PANTHER" id="PTHR10492:SF57">
    <property type="entry name" value="ATP-DEPENDENT DNA HELICASE"/>
    <property type="match status" value="1"/>
</dbReference>